<evidence type="ECO:0008006" key="5">
    <source>
        <dbReference type="Google" id="ProtNLM"/>
    </source>
</evidence>
<feature type="transmembrane region" description="Helical" evidence="2">
    <location>
        <begin position="202"/>
        <end position="221"/>
    </location>
</feature>
<dbReference type="RefSeq" id="WP_005964782.1">
    <property type="nucleotide sequence ID" value="NZ_CP040505.1"/>
</dbReference>
<dbReference type="EMBL" id="AQHZ01000028">
    <property type="protein sequence ID" value="ENO17435.1"/>
    <property type="molecule type" value="Genomic_DNA"/>
</dbReference>
<feature type="transmembrane region" description="Helical" evidence="2">
    <location>
        <begin position="227"/>
        <end position="247"/>
    </location>
</feature>
<dbReference type="eggNOG" id="ENOG502ZBRV">
    <property type="taxonomic scope" value="Bacteria"/>
</dbReference>
<feature type="transmembrane region" description="Helical" evidence="2">
    <location>
        <begin position="90"/>
        <end position="108"/>
    </location>
</feature>
<gene>
    <name evidence="3" type="ORF">HMPREF9004_1841</name>
</gene>
<feature type="transmembrane region" description="Helical" evidence="2">
    <location>
        <begin position="114"/>
        <end position="132"/>
    </location>
</feature>
<accession>N6W4H2</accession>
<evidence type="ECO:0000313" key="4">
    <source>
        <dbReference type="Proteomes" id="UP000013015"/>
    </source>
</evidence>
<keyword evidence="4" id="KW-1185">Reference proteome</keyword>
<organism evidence="3 4">
    <name type="scientific">Schaalia cardiffensis F0333</name>
    <dbReference type="NCBI Taxonomy" id="888050"/>
    <lineage>
        <taxon>Bacteria</taxon>
        <taxon>Bacillati</taxon>
        <taxon>Actinomycetota</taxon>
        <taxon>Actinomycetes</taxon>
        <taxon>Actinomycetales</taxon>
        <taxon>Actinomycetaceae</taxon>
        <taxon>Schaalia</taxon>
    </lineage>
</organism>
<dbReference type="InterPro" id="IPR025576">
    <property type="entry name" value="YwiC"/>
</dbReference>
<feature type="region of interest" description="Disordered" evidence="1">
    <location>
        <begin position="1"/>
        <end position="20"/>
    </location>
</feature>
<comment type="caution">
    <text evidence="3">The sequence shown here is derived from an EMBL/GenBank/DDBJ whole genome shotgun (WGS) entry which is preliminary data.</text>
</comment>
<evidence type="ECO:0000256" key="2">
    <source>
        <dbReference type="SAM" id="Phobius"/>
    </source>
</evidence>
<feature type="transmembrane region" description="Helical" evidence="2">
    <location>
        <begin position="139"/>
        <end position="158"/>
    </location>
</feature>
<protein>
    <recommendedName>
        <fullName evidence="5">YwiC-like protein</fullName>
    </recommendedName>
</protein>
<feature type="transmembrane region" description="Helical" evidence="2">
    <location>
        <begin position="55"/>
        <end position="78"/>
    </location>
</feature>
<evidence type="ECO:0000256" key="1">
    <source>
        <dbReference type="SAM" id="MobiDB-lite"/>
    </source>
</evidence>
<sequence length="278" mass="30160">MTIPSASSSSTPVSRKSRSRRRILTKKGWIPDQHGAWPMAILPPLLGIGAAGPHLIHLLLMCAWLSAFGAFHALELYWKTPQRRRGSVRPALVSWCGLTLLFGVPLLVIQPGFFAWAPYFAPLALIALIEVVRGKERAILTRVTSVGAAALMTPVAAARGLIAPLSPDLTQAWVLGTILGAYFIGTIPLVRSLIRGRKEMRWIIGSIIWHLVSFIGVAIAFMKGSVVLVLVPVWIALTLRAGAMPLLQRRGFALTPMRIGLGEMVWSLLVTACLLASV</sequence>
<dbReference type="PATRIC" id="fig|888050.3.peg.1762"/>
<reference evidence="3 4" key="1">
    <citation type="submission" date="2013-03" db="EMBL/GenBank/DDBJ databases">
        <title>Reference genome for the Human Microbiome Project.</title>
        <authorList>
            <person name="Aqrawi P."/>
            <person name="Ayvaz T."/>
            <person name="Bess C."/>
            <person name="Blankenburg K."/>
            <person name="Coyle M."/>
            <person name="Deng J."/>
            <person name="Forbes L."/>
            <person name="Fowler G."/>
            <person name="Francisco L."/>
            <person name="Fu Q."/>
            <person name="Gibbs R."/>
            <person name="Gross S."/>
            <person name="Gubbala S."/>
            <person name="Hale W."/>
            <person name="Hemphill L."/>
            <person name="Highlander S."/>
            <person name="Hirani K."/>
            <person name="Jackson L."/>
            <person name="Jakkamsetti A."/>
            <person name="Javaid M."/>
            <person name="Jayaseelan J.C."/>
            <person name="Jiang H."/>
            <person name="Joshi V."/>
            <person name="Korchina V."/>
            <person name="Kovar C."/>
            <person name="Lara F."/>
            <person name="Lee S."/>
            <person name="Liu Y."/>
            <person name="Mata R."/>
            <person name="Mathew T."/>
            <person name="Munidasa M."/>
            <person name="Muzny D."/>
            <person name="Nazareth L."/>
            <person name="Ngo R."/>
            <person name="Nguyen L."/>
            <person name="Nguyen N."/>
            <person name="Okwuonu G."/>
            <person name="Ongeri F."/>
            <person name="Palculict T."/>
            <person name="Patil S."/>
            <person name="Petrosino J."/>
            <person name="Pham C."/>
            <person name="Pham P."/>
            <person name="Pu L.-L."/>
            <person name="Qin X."/>
            <person name="Qu J."/>
            <person name="Reid J."/>
            <person name="Ross M."/>
            <person name="Ruth R."/>
            <person name="Saada N."/>
            <person name="San Lucas F."/>
            <person name="Santibanez J."/>
            <person name="Shang Y."/>
            <person name="Simmons D."/>
            <person name="Song X.-Z."/>
            <person name="Tang L.-Y."/>
            <person name="Thornton R."/>
            <person name="Warren J."/>
            <person name="Weissenberger G."/>
            <person name="Wilczek-Boney K."/>
            <person name="Worley K."/>
            <person name="Youmans B."/>
            <person name="Zhang J."/>
            <person name="Zhang L."/>
            <person name="Zhao Z."/>
            <person name="Zhou C."/>
            <person name="Zhu D."/>
            <person name="Zhu Y."/>
        </authorList>
    </citation>
    <scope>NUCLEOTIDE SEQUENCE [LARGE SCALE GENOMIC DNA]</scope>
    <source>
        <strain evidence="3 4">F0333</strain>
    </source>
</reference>
<dbReference type="Proteomes" id="UP000013015">
    <property type="component" value="Unassembled WGS sequence"/>
</dbReference>
<evidence type="ECO:0000313" key="3">
    <source>
        <dbReference type="EMBL" id="ENO17435.1"/>
    </source>
</evidence>
<proteinExistence type="predicted"/>
<keyword evidence="2" id="KW-1133">Transmembrane helix</keyword>
<feature type="transmembrane region" description="Helical" evidence="2">
    <location>
        <begin position="170"/>
        <end position="190"/>
    </location>
</feature>
<keyword evidence="2" id="KW-0812">Transmembrane</keyword>
<dbReference type="AlphaFoldDB" id="N6W4H2"/>
<name>N6W4H2_9ACTO</name>
<dbReference type="HOGENOM" id="CLU_064238_0_0_11"/>
<feature type="compositionally biased region" description="Low complexity" evidence="1">
    <location>
        <begin position="1"/>
        <end position="14"/>
    </location>
</feature>
<dbReference type="Pfam" id="PF14256">
    <property type="entry name" value="YwiC"/>
    <property type="match status" value="1"/>
</dbReference>
<keyword evidence="2" id="KW-0472">Membrane</keyword>
<dbReference type="STRING" id="888050.HMPREF9004_1841"/>
<dbReference type="OrthoDB" id="2380563at2"/>